<feature type="binding site" evidence="6">
    <location>
        <begin position="146"/>
        <end position="148"/>
    </location>
    <ligand>
        <name>(6S)-5,6,7,8-tetrahydrofolate</name>
        <dbReference type="ChEBI" id="CHEBI:57453"/>
    </ligand>
</feature>
<dbReference type="PANTHER" id="PTHR11680:SF35">
    <property type="entry name" value="SERINE HYDROXYMETHYLTRANSFERASE 1"/>
    <property type="match status" value="1"/>
</dbReference>
<proteinExistence type="inferred from homology"/>
<dbReference type="HOGENOM" id="CLU_022477_2_1_9"/>
<dbReference type="Pfam" id="PF00464">
    <property type="entry name" value="SHMT"/>
    <property type="match status" value="1"/>
</dbReference>
<dbReference type="HAMAP" id="MF_00051">
    <property type="entry name" value="SHMT"/>
    <property type="match status" value="1"/>
</dbReference>
<dbReference type="InterPro" id="IPR015422">
    <property type="entry name" value="PyrdxlP-dep_Trfase_small"/>
</dbReference>
<comment type="pathway">
    <text evidence="6">One-carbon metabolism; tetrahydrofolate interconversion.</text>
</comment>
<comment type="similarity">
    <text evidence="2 6">Belongs to the SHMT family.</text>
</comment>
<comment type="catalytic activity">
    <reaction evidence="6">
        <text>(6R)-5,10-methylene-5,6,7,8-tetrahydrofolate + glycine + H2O = (6S)-5,6,7,8-tetrahydrofolate + L-serine</text>
        <dbReference type="Rhea" id="RHEA:15481"/>
        <dbReference type="ChEBI" id="CHEBI:15377"/>
        <dbReference type="ChEBI" id="CHEBI:15636"/>
        <dbReference type="ChEBI" id="CHEBI:33384"/>
        <dbReference type="ChEBI" id="CHEBI:57305"/>
        <dbReference type="ChEBI" id="CHEBI:57453"/>
        <dbReference type="EC" id="2.1.2.1"/>
    </reaction>
</comment>
<evidence type="ECO:0000256" key="3">
    <source>
        <dbReference type="ARBA" id="ARBA00022563"/>
    </source>
</evidence>
<feature type="domain" description="Serine hydroxymethyltransferase-like" evidence="8">
    <location>
        <begin position="15"/>
        <end position="408"/>
    </location>
</feature>
<dbReference type="STRING" id="573061.Clocel_1039"/>
<dbReference type="GO" id="GO:0019264">
    <property type="term" value="P:glycine biosynthetic process from serine"/>
    <property type="evidence" value="ECO:0007669"/>
    <property type="project" value="UniProtKB-UniRule"/>
</dbReference>
<feature type="modified residue" description="N6-(pyridoxal phosphate)lysine" evidence="6 7">
    <location>
        <position position="250"/>
    </location>
</feature>
<evidence type="ECO:0000256" key="1">
    <source>
        <dbReference type="ARBA" id="ARBA00001933"/>
    </source>
</evidence>
<dbReference type="KEGG" id="ccb:Clocel_1039"/>
<dbReference type="GO" id="GO:0035999">
    <property type="term" value="P:tetrahydrofolate interconversion"/>
    <property type="evidence" value="ECO:0007669"/>
    <property type="project" value="UniProtKB-UniRule"/>
</dbReference>
<dbReference type="AlphaFoldDB" id="D9STW2"/>
<evidence type="ECO:0000256" key="5">
    <source>
        <dbReference type="ARBA" id="ARBA00022898"/>
    </source>
</evidence>
<dbReference type="GO" id="GO:0030170">
    <property type="term" value="F:pyridoxal phosphate binding"/>
    <property type="evidence" value="ECO:0007669"/>
    <property type="project" value="UniProtKB-UniRule"/>
</dbReference>
<name>D9STW2_CLOC7</name>
<evidence type="ECO:0000313" key="10">
    <source>
        <dbReference type="Proteomes" id="UP000002730"/>
    </source>
</evidence>
<dbReference type="EMBL" id="CP002160">
    <property type="protein sequence ID" value="ADL50800.1"/>
    <property type="molecule type" value="Genomic_DNA"/>
</dbReference>
<dbReference type="PANTHER" id="PTHR11680">
    <property type="entry name" value="SERINE HYDROXYMETHYLTRANSFERASE"/>
    <property type="match status" value="1"/>
</dbReference>
<dbReference type="InterPro" id="IPR001085">
    <property type="entry name" value="Ser_HO-MeTrfase"/>
</dbReference>
<dbReference type="RefSeq" id="WP_010076349.1">
    <property type="nucleotide sequence ID" value="NC_014393.1"/>
</dbReference>
<accession>D9STW2</accession>
<dbReference type="UniPathway" id="UPA00193"/>
<dbReference type="UniPathway" id="UPA00288">
    <property type="reaction ID" value="UER01023"/>
</dbReference>
<dbReference type="NCBIfam" id="NF000586">
    <property type="entry name" value="PRK00011.1"/>
    <property type="match status" value="1"/>
</dbReference>
<reference evidence="9 10" key="1">
    <citation type="submission" date="2010-08" db="EMBL/GenBank/DDBJ databases">
        <title>Complete sequence of Clostridium cellulovorans 743B.</title>
        <authorList>
            <consortium name="US DOE Joint Genome Institute"/>
            <person name="Lucas S."/>
            <person name="Copeland A."/>
            <person name="Lapidus A."/>
            <person name="Cheng J.-F."/>
            <person name="Bruce D."/>
            <person name="Goodwin L."/>
            <person name="Pitluck S."/>
            <person name="Chertkov O."/>
            <person name="Detter J.C."/>
            <person name="Han C."/>
            <person name="Tapia R."/>
            <person name="Land M."/>
            <person name="Hauser L."/>
            <person name="Chang Y.-J."/>
            <person name="Jeffries C."/>
            <person name="Kyrpides N."/>
            <person name="Ivanova N."/>
            <person name="Mikhailova N."/>
            <person name="Hemme C.L."/>
            <person name="Woyke T."/>
        </authorList>
    </citation>
    <scope>NUCLEOTIDE SEQUENCE [LARGE SCALE GENOMIC DNA]</scope>
    <source>
        <strain evidence="10">ATCC 35296 / DSM 3052 / OCM 3 / 743B</strain>
    </source>
</reference>
<comment type="cofactor">
    <cofactor evidence="1 6 7">
        <name>pyridoxal 5'-phosphate</name>
        <dbReference type="ChEBI" id="CHEBI:597326"/>
    </cofactor>
</comment>
<evidence type="ECO:0000256" key="6">
    <source>
        <dbReference type="HAMAP-Rule" id="MF_00051"/>
    </source>
</evidence>
<keyword evidence="4 6" id="KW-0028">Amino-acid biosynthesis</keyword>
<dbReference type="SUPFAM" id="SSF53383">
    <property type="entry name" value="PLP-dependent transferases"/>
    <property type="match status" value="1"/>
</dbReference>
<evidence type="ECO:0000256" key="7">
    <source>
        <dbReference type="PIRSR" id="PIRSR000412-50"/>
    </source>
</evidence>
<dbReference type="InterPro" id="IPR015424">
    <property type="entry name" value="PyrdxlP-dep_Trfase"/>
</dbReference>
<dbReference type="PIRSF" id="PIRSF000412">
    <property type="entry name" value="SHMT"/>
    <property type="match status" value="1"/>
</dbReference>
<dbReference type="EC" id="2.1.2.1" evidence="6"/>
<keyword evidence="6" id="KW-0963">Cytoplasm</keyword>
<evidence type="ECO:0000256" key="2">
    <source>
        <dbReference type="ARBA" id="ARBA00006376"/>
    </source>
</evidence>
<dbReference type="GO" id="GO:0004372">
    <property type="term" value="F:glycine hydroxymethyltransferase activity"/>
    <property type="evidence" value="ECO:0007669"/>
    <property type="project" value="UniProtKB-UniRule"/>
</dbReference>
<protein>
    <recommendedName>
        <fullName evidence="6">Serine hydroxymethyltransferase</fullName>
        <shortName evidence="6">SHMT</shortName>
        <shortName evidence="6">Serine methylase</shortName>
        <ecNumber evidence="6">2.1.2.1</ecNumber>
    </recommendedName>
</protein>
<dbReference type="OrthoDB" id="9803846at2"/>
<dbReference type="eggNOG" id="COG0112">
    <property type="taxonomic scope" value="Bacteria"/>
</dbReference>
<dbReference type="GO" id="GO:0008168">
    <property type="term" value="F:methyltransferase activity"/>
    <property type="evidence" value="ECO:0007669"/>
    <property type="project" value="UniProtKB-KW"/>
</dbReference>
<dbReference type="GO" id="GO:0032259">
    <property type="term" value="P:methylation"/>
    <property type="evidence" value="ECO:0007669"/>
    <property type="project" value="UniProtKB-KW"/>
</dbReference>
<comment type="function">
    <text evidence="6">Catalyzes the reversible interconversion of serine and glycine with tetrahydrofolate (THF) serving as the one-carbon carrier. This reaction serves as the major source of one-carbon groups required for the biosynthesis of purines, thymidylate, methionine, and other important biomolecules. Also exhibits THF-independent aldolase activity toward beta-hydroxyamino acids, producing glycine and aldehydes, via a retro-aldol mechanism.</text>
</comment>
<dbReference type="InterPro" id="IPR039429">
    <property type="entry name" value="SHMT-like_dom"/>
</dbReference>
<feature type="site" description="Plays an important role in substrate specificity" evidence="6">
    <location>
        <position position="249"/>
    </location>
</feature>
<comment type="pathway">
    <text evidence="6">Amino-acid biosynthesis; glycine biosynthesis; glycine from L-serine: step 1/1.</text>
</comment>
<evidence type="ECO:0000259" key="8">
    <source>
        <dbReference type="Pfam" id="PF00464"/>
    </source>
</evidence>
<dbReference type="InterPro" id="IPR049943">
    <property type="entry name" value="Ser_HO-MeTrfase-like"/>
</dbReference>
<evidence type="ECO:0000256" key="4">
    <source>
        <dbReference type="ARBA" id="ARBA00022605"/>
    </source>
</evidence>
<keyword evidence="3 6" id="KW-0554">One-carbon metabolism</keyword>
<dbReference type="GO" id="GO:0005737">
    <property type="term" value="C:cytoplasm"/>
    <property type="evidence" value="ECO:0007669"/>
    <property type="project" value="UniProtKB-SubCell"/>
</dbReference>
<keyword evidence="9" id="KW-0489">Methyltransferase</keyword>
<dbReference type="Gene3D" id="3.40.640.10">
    <property type="entry name" value="Type I PLP-dependent aspartate aminotransferase-like (Major domain)"/>
    <property type="match status" value="1"/>
</dbReference>
<evidence type="ECO:0000313" key="9">
    <source>
        <dbReference type="EMBL" id="ADL50800.1"/>
    </source>
</evidence>
<organism evidence="9 10">
    <name type="scientific">Clostridium cellulovorans (strain ATCC 35296 / DSM 3052 / OCM 3 / 743B)</name>
    <dbReference type="NCBI Taxonomy" id="573061"/>
    <lineage>
        <taxon>Bacteria</taxon>
        <taxon>Bacillati</taxon>
        <taxon>Bacillota</taxon>
        <taxon>Clostridia</taxon>
        <taxon>Eubacteriales</taxon>
        <taxon>Clostridiaceae</taxon>
        <taxon>Clostridium</taxon>
    </lineage>
</organism>
<gene>
    <name evidence="6" type="primary">glyA</name>
    <name evidence="9" type="ordered locus">Clocel_1039</name>
</gene>
<comment type="subcellular location">
    <subcellularLocation>
        <location evidence="6">Cytoplasm</location>
    </subcellularLocation>
</comment>
<comment type="caution">
    <text evidence="6">Lacks conserved residue(s) required for the propagation of feature annotation.</text>
</comment>
<dbReference type="Gene3D" id="3.90.1150.10">
    <property type="entry name" value="Aspartate Aminotransferase, domain 1"/>
    <property type="match status" value="1"/>
</dbReference>
<keyword evidence="6 9" id="KW-0808">Transferase</keyword>
<comment type="subunit">
    <text evidence="6">Homodimer.</text>
</comment>
<dbReference type="InterPro" id="IPR015421">
    <property type="entry name" value="PyrdxlP-dep_Trfase_major"/>
</dbReference>
<keyword evidence="10" id="KW-1185">Reference proteome</keyword>
<sequence>MKNKELFSKINELIASYDPMVAEIISAESYRQRNTISLIPSENYVSAQVALALASSFTNKYSEGYPHVWKEGVLIDKNGRYYQGQKNTNKIEKLAIQRALELFTDIPSDYHANVQATSGAPANLAVIGAFLKPGDTLMGLALDFGGHLTHGHKVSVTSHYYNAVHYKLNEDGKLDYDEIEKLAEKYKPKLIISGATAYTGKIDFERFGKIAKKVGAILLADISHIAGLCVTGEHPHPFPHADVITSTTHKILRGPRAGIIVCKKEYGPQVDKALFPALQGGPHMNTIAAMAVAFKEALSDEYKAYTQQVVKNAKVLSEKLKEYNFKLISDGTENHLILLDVINNKNGISVKNASWFAERLEFAGIVTNKNTVPGDAKPWNPSGIRIGTPAVTTLGMKENEMVKIAELIRLTALHAEDDSKLTEVKADVELLVSKFAQNSNFII</sequence>
<feature type="binding site" evidence="6">
    <location>
        <position position="142"/>
    </location>
    <ligand>
        <name>(6S)-5,6,7,8-tetrahydrofolate</name>
        <dbReference type="ChEBI" id="CHEBI:57453"/>
    </ligand>
</feature>
<dbReference type="Proteomes" id="UP000002730">
    <property type="component" value="Chromosome"/>
</dbReference>
<dbReference type="CDD" id="cd00378">
    <property type="entry name" value="SHMT"/>
    <property type="match status" value="1"/>
</dbReference>
<keyword evidence="5 6" id="KW-0663">Pyridoxal phosphate</keyword>